<evidence type="ECO:0000313" key="1">
    <source>
        <dbReference type="EMBL" id="MDY0394277.1"/>
    </source>
</evidence>
<accession>A0ABU5C4L6</accession>
<gene>
    <name evidence="1" type="ORF">RWE15_07025</name>
</gene>
<evidence type="ECO:0000313" key="2">
    <source>
        <dbReference type="Proteomes" id="UP001281447"/>
    </source>
</evidence>
<dbReference type="Pfam" id="PF17261">
    <property type="entry name" value="DUF5327"/>
    <property type="match status" value="1"/>
</dbReference>
<reference evidence="1 2" key="1">
    <citation type="submission" date="2023-10" db="EMBL/GenBank/DDBJ databases">
        <title>Virgibacillus halophilus 5B73C genome.</title>
        <authorList>
            <person name="Miliotis G."/>
            <person name="Sengupta P."/>
            <person name="Hameed A."/>
            <person name="Chuvochina M."/>
            <person name="Mcdonagh F."/>
            <person name="Simpson A.C."/>
            <person name="Singh N.K."/>
            <person name="Rekha P.D."/>
            <person name="Raman K."/>
            <person name="Hugenholtz P."/>
            <person name="Venkateswaran K."/>
        </authorList>
    </citation>
    <scope>NUCLEOTIDE SEQUENCE [LARGE SCALE GENOMIC DNA]</scope>
    <source>
        <strain evidence="1 2">5B73C</strain>
    </source>
</reference>
<dbReference type="RefSeq" id="WP_390355032.1">
    <property type="nucleotide sequence ID" value="NZ_JBHUIZ010000006.1"/>
</dbReference>
<dbReference type="InterPro" id="IPR035218">
    <property type="entry name" value="DUF5327"/>
</dbReference>
<dbReference type="Proteomes" id="UP001281447">
    <property type="component" value="Unassembled WGS sequence"/>
</dbReference>
<organism evidence="1 2">
    <name type="scientific">Tigheibacillus halophilus</name>
    <dbReference type="NCBI Taxonomy" id="361280"/>
    <lineage>
        <taxon>Bacteria</taxon>
        <taxon>Bacillati</taxon>
        <taxon>Bacillota</taxon>
        <taxon>Bacilli</taxon>
        <taxon>Bacillales</taxon>
        <taxon>Bacillaceae</taxon>
        <taxon>Tigheibacillus</taxon>
    </lineage>
</organism>
<proteinExistence type="predicted"/>
<sequence length="95" mass="10611">MENETVFAKMADELEKAKNNQHDHDQLVKHISNIQLLCELFLGPTPEGATKQAESLQKPASESERYTEAEFKTMLGSVKPAAKPAEKDGMSIFDF</sequence>
<comment type="caution">
    <text evidence="1">The sequence shown here is derived from an EMBL/GenBank/DDBJ whole genome shotgun (WGS) entry which is preliminary data.</text>
</comment>
<keyword evidence="2" id="KW-1185">Reference proteome</keyword>
<protein>
    <submittedName>
        <fullName evidence="1">DUF5327 family protein</fullName>
    </submittedName>
</protein>
<name>A0ABU5C4L6_9BACI</name>
<dbReference type="EMBL" id="JAWDIP010000003">
    <property type="protein sequence ID" value="MDY0394277.1"/>
    <property type="molecule type" value="Genomic_DNA"/>
</dbReference>